<dbReference type="Proteomes" id="UP000269945">
    <property type="component" value="Unassembled WGS sequence"/>
</dbReference>
<gene>
    <name evidence="2" type="ORF">BN2614_LOCUS2</name>
</gene>
<protein>
    <submittedName>
        <fullName evidence="2">Uncharacterized protein</fullName>
    </submittedName>
</protein>
<proteinExistence type="predicted"/>
<keyword evidence="3" id="KW-1185">Reference proteome</keyword>
<comment type="caution">
    <text evidence="2">The sequence shown here is derived from an EMBL/GenBank/DDBJ whole genome shotgun (WGS) entry which is preliminary data.</text>
</comment>
<feature type="non-terminal residue" evidence="2">
    <location>
        <position position="1"/>
    </location>
</feature>
<dbReference type="AlphaFoldDB" id="A0A9X9LSR1"/>
<feature type="region of interest" description="Disordered" evidence="1">
    <location>
        <begin position="24"/>
        <end position="95"/>
    </location>
</feature>
<accession>A0A9X9LSR1</accession>
<reference evidence="2 3" key="1">
    <citation type="submission" date="2018-10" db="EMBL/GenBank/DDBJ databases">
        <authorList>
            <person name="Ekblom R."/>
            <person name="Jareborg N."/>
        </authorList>
    </citation>
    <scope>NUCLEOTIDE SEQUENCE [LARGE SCALE GENOMIC DNA]</scope>
    <source>
        <tissue evidence="2">Muscle</tissue>
    </source>
</reference>
<evidence type="ECO:0000313" key="2">
    <source>
        <dbReference type="EMBL" id="VCW84565.1"/>
    </source>
</evidence>
<sequence length="95" mass="9889">LPCVASPHPRSPLTVSRVLLQPTPSLLSSVPPAPQEAGPRLRPLGLGSDLLTCGKAPTGVPPRNPPRPGPDRDSAKQNKGRRGCPAQRPEAPGQN</sequence>
<organism evidence="2 3">
    <name type="scientific">Gulo gulo</name>
    <name type="common">Wolverine</name>
    <name type="synonym">Gluton</name>
    <dbReference type="NCBI Taxonomy" id="48420"/>
    <lineage>
        <taxon>Eukaryota</taxon>
        <taxon>Metazoa</taxon>
        <taxon>Chordata</taxon>
        <taxon>Craniata</taxon>
        <taxon>Vertebrata</taxon>
        <taxon>Euteleostomi</taxon>
        <taxon>Mammalia</taxon>
        <taxon>Eutheria</taxon>
        <taxon>Laurasiatheria</taxon>
        <taxon>Carnivora</taxon>
        <taxon>Caniformia</taxon>
        <taxon>Musteloidea</taxon>
        <taxon>Mustelidae</taxon>
        <taxon>Guloninae</taxon>
        <taxon>Gulo</taxon>
    </lineage>
</organism>
<evidence type="ECO:0000256" key="1">
    <source>
        <dbReference type="SAM" id="MobiDB-lite"/>
    </source>
</evidence>
<evidence type="ECO:0000313" key="3">
    <source>
        <dbReference type="Proteomes" id="UP000269945"/>
    </source>
</evidence>
<dbReference type="EMBL" id="CYRY02014574">
    <property type="protein sequence ID" value="VCW84565.1"/>
    <property type="molecule type" value="Genomic_DNA"/>
</dbReference>
<name>A0A9X9LSR1_GULGU</name>
<feature type="compositionally biased region" description="Pro residues" evidence="1">
    <location>
        <begin position="59"/>
        <end position="68"/>
    </location>
</feature>